<dbReference type="AlphaFoldDB" id="A0A2R3Z9C6"/>
<sequence>MNPLNKVIRHLYGKYLFHISVAEFDPVAEFSQKKIAVIGAADTALIKSNREIIEASDIVIRVNKAPHAWEPSLDKYMGKRIDILYHSFFENEQSGGGEIDLDLYTKFGIQKIINPNNNSLGRKAQLNFYKRKKQRIPTYLLNKEISENISSRFGSHLPTIGFYALASSLIPQTEQVFIAGFSFFKTAYYKGYRDHLEDQRDNENHIAAQGLHSPDKEFQVFKDFLRTSPSKKIILDDYLEKIIEPET</sequence>
<dbReference type="Proteomes" id="UP000241507">
    <property type="component" value="Chromosome"/>
</dbReference>
<evidence type="ECO:0000313" key="2">
    <source>
        <dbReference type="Proteomes" id="UP000241507"/>
    </source>
</evidence>
<dbReference type="Gene3D" id="3.90.1480.20">
    <property type="entry name" value="Glycosyl transferase family 29"/>
    <property type="match status" value="1"/>
</dbReference>
<dbReference type="InterPro" id="IPR038578">
    <property type="entry name" value="GT29-like_sf"/>
</dbReference>
<name>A0A2R3Z9C6_9FLAO</name>
<evidence type="ECO:0000313" key="1">
    <source>
        <dbReference type="EMBL" id="AVR46888.1"/>
    </source>
</evidence>
<gene>
    <name evidence="1" type="ORF">C7S20_17375</name>
</gene>
<accession>A0A2R3Z9C6</accession>
<protein>
    <submittedName>
        <fullName evidence="1">Uncharacterized protein</fullName>
    </submittedName>
</protein>
<keyword evidence="2" id="KW-1185">Reference proteome</keyword>
<proteinExistence type="predicted"/>
<reference evidence="2" key="1">
    <citation type="submission" date="2018-03" db="EMBL/GenBank/DDBJ databases">
        <title>Gramella fulva sp. nov., isolated from a dry surface of tidal flat.</title>
        <authorList>
            <person name="Hwang S.H."/>
            <person name="Hwang W.M."/>
            <person name="Kang K."/>
            <person name="Ahn T.-Y."/>
        </authorList>
    </citation>
    <scope>NUCLEOTIDE SEQUENCE [LARGE SCALE GENOMIC DNA]</scope>
    <source>
        <strain evidence="2">SH35</strain>
    </source>
</reference>
<dbReference type="KEGG" id="grs:C7S20_17375"/>
<organism evidence="1 2">
    <name type="scientific">Christiangramia fulva</name>
    <dbReference type="NCBI Taxonomy" id="2126553"/>
    <lineage>
        <taxon>Bacteria</taxon>
        <taxon>Pseudomonadati</taxon>
        <taxon>Bacteroidota</taxon>
        <taxon>Flavobacteriia</taxon>
        <taxon>Flavobacteriales</taxon>
        <taxon>Flavobacteriaceae</taxon>
        <taxon>Christiangramia</taxon>
    </lineage>
</organism>
<dbReference type="EMBL" id="CP028136">
    <property type="protein sequence ID" value="AVR46888.1"/>
    <property type="molecule type" value="Genomic_DNA"/>
</dbReference>